<dbReference type="PANTHER" id="PTHR43035:SF1">
    <property type="entry name" value="FATTY ACID REPRESSION MUTANT PROTEIN 2-RELATED"/>
    <property type="match status" value="1"/>
</dbReference>
<protein>
    <recommendedName>
        <fullName evidence="3">Nitroreductase domain-containing protein</fullName>
    </recommendedName>
</protein>
<name>A0A0R2K0V2_9LACO</name>
<dbReference type="PATRIC" id="fig|1122148.6.peg.787"/>
<dbReference type="PANTHER" id="PTHR43035">
    <property type="entry name" value="FATTY ACID REPRESSION MUTANT PROTEIN 2-RELATED"/>
    <property type="match status" value="1"/>
</dbReference>
<organism evidence="1 2">
    <name type="scientific">Fructilactobacillus lindneri DSM 20690 = JCM 11027</name>
    <dbReference type="NCBI Taxonomy" id="1122148"/>
    <lineage>
        <taxon>Bacteria</taxon>
        <taxon>Bacillati</taxon>
        <taxon>Bacillota</taxon>
        <taxon>Bacilli</taxon>
        <taxon>Lactobacillales</taxon>
        <taxon>Lactobacillaceae</taxon>
        <taxon>Fructilactobacillus</taxon>
    </lineage>
</organism>
<gene>
    <name evidence="1" type="ORF">IV52_GL000764</name>
</gene>
<comment type="caution">
    <text evidence="1">The sequence shown here is derived from an EMBL/GenBank/DDBJ whole genome shotgun (WGS) entry which is preliminary data.</text>
</comment>
<dbReference type="EMBL" id="JQBT01000003">
    <property type="protein sequence ID" value="KRN80700.1"/>
    <property type="molecule type" value="Genomic_DNA"/>
</dbReference>
<evidence type="ECO:0008006" key="3">
    <source>
        <dbReference type="Google" id="ProtNLM"/>
    </source>
</evidence>
<sequence length="64" mass="7315">MALAEMGIGASNQHYNPLIDEEVAKEFNIPDDWILRAEIPFGSIEAPAGEKDYMEDNKRFKIFK</sequence>
<accession>A0A0R2K0V2</accession>
<dbReference type="AlphaFoldDB" id="A0A0R2K0V2"/>
<dbReference type="GO" id="GO:0016491">
    <property type="term" value="F:oxidoreductase activity"/>
    <property type="evidence" value="ECO:0007669"/>
    <property type="project" value="InterPro"/>
</dbReference>
<dbReference type="InterPro" id="IPR033877">
    <property type="entry name" value="Frm2/Hbn1"/>
</dbReference>
<dbReference type="GO" id="GO:0034599">
    <property type="term" value="P:cellular response to oxidative stress"/>
    <property type="evidence" value="ECO:0007669"/>
    <property type="project" value="InterPro"/>
</dbReference>
<keyword evidence="2" id="KW-1185">Reference proteome</keyword>
<dbReference type="InterPro" id="IPR000415">
    <property type="entry name" value="Nitroreductase-like"/>
</dbReference>
<evidence type="ECO:0000313" key="2">
    <source>
        <dbReference type="Proteomes" id="UP000051565"/>
    </source>
</evidence>
<reference evidence="1 2" key="1">
    <citation type="journal article" date="2015" name="Genome Announc.">
        <title>Expanding the biotechnology potential of lactobacilli through comparative genomics of 213 strains and associated genera.</title>
        <authorList>
            <person name="Sun Z."/>
            <person name="Harris H.M."/>
            <person name="McCann A."/>
            <person name="Guo C."/>
            <person name="Argimon S."/>
            <person name="Zhang W."/>
            <person name="Yang X."/>
            <person name="Jeffery I.B."/>
            <person name="Cooney J.C."/>
            <person name="Kagawa T.F."/>
            <person name="Liu W."/>
            <person name="Song Y."/>
            <person name="Salvetti E."/>
            <person name="Wrobel A."/>
            <person name="Rasinkangas P."/>
            <person name="Parkhill J."/>
            <person name="Rea M.C."/>
            <person name="O'Sullivan O."/>
            <person name="Ritari J."/>
            <person name="Douillard F.P."/>
            <person name="Paul Ross R."/>
            <person name="Yang R."/>
            <person name="Briner A.E."/>
            <person name="Felis G.E."/>
            <person name="de Vos W.M."/>
            <person name="Barrangou R."/>
            <person name="Klaenhammer T.R."/>
            <person name="Caufield P.W."/>
            <person name="Cui Y."/>
            <person name="Zhang H."/>
            <person name="O'Toole P.W."/>
        </authorList>
    </citation>
    <scope>NUCLEOTIDE SEQUENCE [LARGE SCALE GENOMIC DNA]</scope>
    <source>
        <strain evidence="1 2">DSM 20690</strain>
    </source>
</reference>
<dbReference type="Proteomes" id="UP000051565">
    <property type="component" value="Unassembled WGS sequence"/>
</dbReference>
<evidence type="ECO:0000313" key="1">
    <source>
        <dbReference type="EMBL" id="KRN80700.1"/>
    </source>
</evidence>
<proteinExistence type="predicted"/>
<dbReference type="SUPFAM" id="SSF55469">
    <property type="entry name" value="FMN-dependent nitroreductase-like"/>
    <property type="match status" value="1"/>
</dbReference>
<dbReference type="Gene3D" id="3.40.109.10">
    <property type="entry name" value="NADH Oxidase"/>
    <property type="match status" value="1"/>
</dbReference>